<sequence>MSNTRTAARTEVTGWVGWGWFAGTILIIAGAIDAIYGLIAVLNPTSTYFVRTEGQLFIFDVAGWGWWHLLIGALLILTAIALFAGQTWARVVAVILASISAIGHLFVLPAQPWWSLIVIALNIFVIYALTVHGRELAVYNDRA</sequence>
<dbReference type="Pfam" id="PF23636">
    <property type="entry name" value="DUF7144"/>
    <property type="match status" value="1"/>
</dbReference>
<accession>A0ABU1FH90</accession>
<keyword evidence="1" id="KW-1133">Transmembrane helix</keyword>
<dbReference type="Proteomes" id="UP001260072">
    <property type="component" value="Unassembled WGS sequence"/>
</dbReference>
<comment type="caution">
    <text evidence="3">The sequence shown here is derived from an EMBL/GenBank/DDBJ whole genome shotgun (WGS) entry which is preliminary data.</text>
</comment>
<proteinExistence type="predicted"/>
<feature type="transmembrane region" description="Helical" evidence="1">
    <location>
        <begin position="64"/>
        <end position="84"/>
    </location>
</feature>
<dbReference type="EMBL" id="JAVKGS010000001">
    <property type="protein sequence ID" value="MDR5691124.1"/>
    <property type="molecule type" value="Genomic_DNA"/>
</dbReference>
<dbReference type="InterPro" id="IPR055568">
    <property type="entry name" value="DUF7144"/>
</dbReference>
<dbReference type="RefSeq" id="WP_310519773.1">
    <property type="nucleotide sequence ID" value="NZ_BAABBS010000004.1"/>
</dbReference>
<organism evidence="3 4">
    <name type="scientific">Agromyces indicus</name>
    <dbReference type="NCBI Taxonomy" id="758919"/>
    <lineage>
        <taxon>Bacteria</taxon>
        <taxon>Bacillati</taxon>
        <taxon>Actinomycetota</taxon>
        <taxon>Actinomycetes</taxon>
        <taxon>Micrococcales</taxon>
        <taxon>Microbacteriaceae</taxon>
        <taxon>Agromyces</taxon>
    </lineage>
</organism>
<gene>
    <name evidence="3" type="ORF">RH861_03520</name>
</gene>
<evidence type="ECO:0000313" key="3">
    <source>
        <dbReference type="EMBL" id="MDR5691124.1"/>
    </source>
</evidence>
<feature type="transmembrane region" description="Helical" evidence="1">
    <location>
        <begin position="12"/>
        <end position="39"/>
    </location>
</feature>
<keyword evidence="1" id="KW-0812">Transmembrane</keyword>
<evidence type="ECO:0000259" key="2">
    <source>
        <dbReference type="Pfam" id="PF23636"/>
    </source>
</evidence>
<reference evidence="4" key="1">
    <citation type="submission" date="2023-07" db="EMBL/GenBank/DDBJ databases">
        <title>Description of three actinobacteria isolated from air of manufacturing shop in a pharmaceutical factory.</title>
        <authorList>
            <person name="Zhang D.-F."/>
        </authorList>
    </citation>
    <scope>NUCLEOTIDE SEQUENCE [LARGE SCALE GENOMIC DNA]</scope>
    <source>
        <strain evidence="4">CCTCC AB 2011122</strain>
    </source>
</reference>
<name>A0ABU1FH90_9MICO</name>
<feature type="transmembrane region" description="Helical" evidence="1">
    <location>
        <begin position="113"/>
        <end position="132"/>
    </location>
</feature>
<evidence type="ECO:0000313" key="4">
    <source>
        <dbReference type="Proteomes" id="UP001260072"/>
    </source>
</evidence>
<keyword evidence="1" id="KW-0472">Membrane</keyword>
<keyword evidence="4" id="KW-1185">Reference proteome</keyword>
<feature type="domain" description="DUF7144" evidence="2">
    <location>
        <begin position="18"/>
        <end position="134"/>
    </location>
</feature>
<protein>
    <recommendedName>
        <fullName evidence="2">DUF7144 domain-containing protein</fullName>
    </recommendedName>
</protein>
<evidence type="ECO:0000256" key="1">
    <source>
        <dbReference type="SAM" id="Phobius"/>
    </source>
</evidence>
<feature type="transmembrane region" description="Helical" evidence="1">
    <location>
        <begin position="91"/>
        <end position="107"/>
    </location>
</feature>